<proteinExistence type="predicted"/>
<protein>
    <recommendedName>
        <fullName evidence="4">C3H1-type domain-containing protein</fullName>
    </recommendedName>
</protein>
<keyword evidence="3" id="KW-1185">Reference proteome</keyword>
<dbReference type="OrthoDB" id="429795at2759"/>
<evidence type="ECO:0008006" key="4">
    <source>
        <dbReference type="Google" id="ProtNLM"/>
    </source>
</evidence>
<dbReference type="Proteomes" id="UP000601435">
    <property type="component" value="Unassembled WGS sequence"/>
</dbReference>
<feature type="region of interest" description="Disordered" evidence="1">
    <location>
        <begin position="1"/>
        <end position="25"/>
    </location>
</feature>
<evidence type="ECO:0000256" key="1">
    <source>
        <dbReference type="SAM" id="MobiDB-lite"/>
    </source>
</evidence>
<sequence>MVPRRIAARITGPTKSADNALEETPRAAASSLRPVICLEDALVDCGPVEHPYPPGPVRLELNQWGTHSQVPMPLERSELPVSNLSRVPAAPVLPAPLEPAPGSPELPSIGSKGHHRGDCRPCGFLYAKGCINGAMCTFCHLCDRGAKKRRQKAKKAALKGGA</sequence>
<evidence type="ECO:0000313" key="3">
    <source>
        <dbReference type="Proteomes" id="UP000601435"/>
    </source>
</evidence>
<organism evidence="2 3">
    <name type="scientific">Symbiodinium necroappetens</name>
    <dbReference type="NCBI Taxonomy" id="1628268"/>
    <lineage>
        <taxon>Eukaryota</taxon>
        <taxon>Sar</taxon>
        <taxon>Alveolata</taxon>
        <taxon>Dinophyceae</taxon>
        <taxon>Suessiales</taxon>
        <taxon>Symbiodiniaceae</taxon>
        <taxon>Symbiodinium</taxon>
    </lineage>
</organism>
<reference evidence="2" key="1">
    <citation type="submission" date="2021-02" db="EMBL/GenBank/DDBJ databases">
        <authorList>
            <person name="Dougan E. K."/>
            <person name="Rhodes N."/>
            <person name="Thang M."/>
            <person name="Chan C."/>
        </authorList>
    </citation>
    <scope>NUCLEOTIDE SEQUENCE</scope>
</reference>
<comment type="caution">
    <text evidence="2">The sequence shown here is derived from an EMBL/GenBank/DDBJ whole genome shotgun (WGS) entry which is preliminary data.</text>
</comment>
<dbReference type="AlphaFoldDB" id="A0A813CHK6"/>
<evidence type="ECO:0000313" key="2">
    <source>
        <dbReference type="EMBL" id="CAE7943953.1"/>
    </source>
</evidence>
<name>A0A813CHK6_9DINO</name>
<dbReference type="EMBL" id="CAJNJA010100763">
    <property type="protein sequence ID" value="CAE7943953.1"/>
    <property type="molecule type" value="Genomic_DNA"/>
</dbReference>
<accession>A0A813CHK6</accession>
<gene>
    <name evidence="2" type="ORF">SNEC2469_LOCUS35218</name>
</gene>